<evidence type="ECO:0000256" key="3">
    <source>
        <dbReference type="ARBA" id="ARBA00023012"/>
    </source>
</evidence>
<dbReference type="STRING" id="1246995.AFR_17655"/>
<evidence type="ECO:0000256" key="1">
    <source>
        <dbReference type="ARBA" id="ARBA00022679"/>
    </source>
</evidence>
<feature type="domain" description="Signal transduction histidine kinase subgroup 3 dimerisation and phosphoacceptor" evidence="5">
    <location>
        <begin position="184"/>
        <end position="251"/>
    </location>
</feature>
<dbReference type="KEGG" id="afs:AFR_17655"/>
<evidence type="ECO:0000313" key="7">
    <source>
        <dbReference type="Proteomes" id="UP000017746"/>
    </source>
</evidence>
<dbReference type="SUPFAM" id="SSF55874">
    <property type="entry name" value="ATPase domain of HSP90 chaperone/DNA topoisomerase II/histidine kinase"/>
    <property type="match status" value="1"/>
</dbReference>
<dbReference type="InterPro" id="IPR036890">
    <property type="entry name" value="HATPase_C_sf"/>
</dbReference>
<sequence>MHRRLRRVRVVTLVVLATNAAAAWFMPAIGLGREPDQARVVWGLTGIVLFAVAQAVVLRALVTPWISERARRRSIVVFAGASLVSVPLVGPLGDSWPSWAWLAACIVGIVPVLTGKVAAALLCTLVAVISVVISPGSVVDTVLITVGFGSGIAAINGLHVWFWDLLLQAEEGRSAQAQLAATEERLRFARDVHDLLGHRLSVIALKAELAERLAPSDAGRAGAEAAEVRRIAATALTELREVVHGYREVDLREQVSAIERVLVSSGVRCTVTTPAGELPGPGAAVLAAVLREASTNLLRHSAATWCTIDVEDSAGGVRLTVVNDGAGAATPDAHSHGLRGLAERLAEHGGQLRTRAADGTFTVEAVVRSTP</sequence>
<dbReference type="CDD" id="cd16917">
    <property type="entry name" value="HATPase_UhpB-NarQ-NarX-like"/>
    <property type="match status" value="1"/>
</dbReference>
<organism evidence="6 7">
    <name type="scientific">Actinoplanes friuliensis DSM 7358</name>
    <dbReference type="NCBI Taxonomy" id="1246995"/>
    <lineage>
        <taxon>Bacteria</taxon>
        <taxon>Bacillati</taxon>
        <taxon>Actinomycetota</taxon>
        <taxon>Actinomycetes</taxon>
        <taxon>Micromonosporales</taxon>
        <taxon>Micromonosporaceae</taxon>
        <taxon>Actinoplanes</taxon>
    </lineage>
</organism>
<keyword evidence="7" id="KW-1185">Reference proteome</keyword>
<dbReference type="OrthoDB" id="5241784at2"/>
<dbReference type="PANTHER" id="PTHR24421:SF63">
    <property type="entry name" value="SENSOR HISTIDINE KINASE DESK"/>
    <property type="match status" value="1"/>
</dbReference>
<proteinExistence type="predicted"/>
<feature type="transmembrane region" description="Helical" evidence="4">
    <location>
        <begin position="141"/>
        <end position="163"/>
    </location>
</feature>
<evidence type="ECO:0000256" key="4">
    <source>
        <dbReference type="SAM" id="Phobius"/>
    </source>
</evidence>
<evidence type="ECO:0000313" key="6">
    <source>
        <dbReference type="EMBL" id="AGZ41809.1"/>
    </source>
</evidence>
<keyword evidence="2 6" id="KW-0418">Kinase</keyword>
<dbReference type="RefSeq" id="WP_023362091.1">
    <property type="nucleotide sequence ID" value="NC_022657.1"/>
</dbReference>
<evidence type="ECO:0000256" key="2">
    <source>
        <dbReference type="ARBA" id="ARBA00022777"/>
    </source>
</evidence>
<dbReference type="GO" id="GO:0016020">
    <property type="term" value="C:membrane"/>
    <property type="evidence" value="ECO:0007669"/>
    <property type="project" value="InterPro"/>
</dbReference>
<accession>U5VY42</accession>
<dbReference type="InterPro" id="IPR011712">
    <property type="entry name" value="Sig_transdc_His_kin_sub3_dim/P"/>
</dbReference>
<feature type="transmembrane region" description="Helical" evidence="4">
    <location>
        <begin position="39"/>
        <end position="62"/>
    </location>
</feature>
<reference evidence="6 7" key="1">
    <citation type="journal article" date="2014" name="J. Biotechnol.">
        <title>Complete genome sequence of the actinobacterium Actinoplanes friuliensis HAG 010964, producer of the lipopeptide antibiotic friulimycin.</title>
        <authorList>
            <person name="Ruckert C."/>
            <person name="Szczepanowski R."/>
            <person name="Albersmeier A."/>
            <person name="Goesmann A."/>
            <person name="Fischer N."/>
            <person name="Steinkamper A."/>
            <person name="Puhler A."/>
            <person name="Biener R."/>
            <person name="Schwartz D."/>
            <person name="Kalinowski J."/>
        </authorList>
    </citation>
    <scope>NUCLEOTIDE SEQUENCE [LARGE SCALE GENOMIC DNA]</scope>
    <source>
        <strain evidence="6 7">DSM 7358</strain>
    </source>
</reference>
<dbReference type="Gene3D" id="1.20.5.1930">
    <property type="match status" value="1"/>
</dbReference>
<dbReference type="HOGENOM" id="CLU_000445_20_8_11"/>
<dbReference type="EMBL" id="CP006272">
    <property type="protein sequence ID" value="AGZ41809.1"/>
    <property type="molecule type" value="Genomic_DNA"/>
</dbReference>
<feature type="transmembrane region" description="Helical" evidence="4">
    <location>
        <begin position="99"/>
        <end position="129"/>
    </location>
</feature>
<dbReference type="AlphaFoldDB" id="U5VY42"/>
<dbReference type="PATRIC" id="fig|1246995.3.peg.3579"/>
<protein>
    <submittedName>
        <fullName evidence="6">Integral membrane sensor signal transduction histidine kinase</fullName>
    </submittedName>
</protein>
<dbReference type="eggNOG" id="COG4585">
    <property type="taxonomic scope" value="Bacteria"/>
</dbReference>
<evidence type="ECO:0000259" key="5">
    <source>
        <dbReference type="Pfam" id="PF07730"/>
    </source>
</evidence>
<keyword evidence="1" id="KW-0808">Transferase</keyword>
<keyword evidence="4" id="KW-1133">Transmembrane helix</keyword>
<keyword evidence="4" id="KW-0472">Membrane</keyword>
<dbReference type="InterPro" id="IPR050482">
    <property type="entry name" value="Sensor_HK_TwoCompSys"/>
</dbReference>
<dbReference type="PANTHER" id="PTHR24421">
    <property type="entry name" value="NITRATE/NITRITE SENSOR PROTEIN NARX-RELATED"/>
    <property type="match status" value="1"/>
</dbReference>
<dbReference type="GO" id="GO:0046983">
    <property type="term" value="F:protein dimerization activity"/>
    <property type="evidence" value="ECO:0007669"/>
    <property type="project" value="InterPro"/>
</dbReference>
<name>U5VY42_9ACTN</name>
<dbReference type="Proteomes" id="UP000017746">
    <property type="component" value="Chromosome"/>
</dbReference>
<dbReference type="Gene3D" id="3.30.565.10">
    <property type="entry name" value="Histidine kinase-like ATPase, C-terminal domain"/>
    <property type="match status" value="1"/>
</dbReference>
<keyword evidence="4" id="KW-0812">Transmembrane</keyword>
<dbReference type="Pfam" id="PF07730">
    <property type="entry name" value="HisKA_3"/>
    <property type="match status" value="1"/>
</dbReference>
<feature type="transmembrane region" description="Helical" evidence="4">
    <location>
        <begin position="74"/>
        <end position="93"/>
    </location>
</feature>
<keyword evidence="3" id="KW-0902">Two-component regulatory system</keyword>
<dbReference type="GO" id="GO:0000155">
    <property type="term" value="F:phosphorelay sensor kinase activity"/>
    <property type="evidence" value="ECO:0007669"/>
    <property type="project" value="InterPro"/>
</dbReference>
<gene>
    <name evidence="6" type="ORF">AFR_17655</name>
</gene>